<evidence type="ECO:0000313" key="1">
    <source>
        <dbReference type="EMBL" id="ERK48579.1"/>
    </source>
</evidence>
<dbReference type="Proteomes" id="UP000016626">
    <property type="component" value="Unassembled WGS sequence"/>
</dbReference>
<dbReference type="PATRIC" id="fig|888055.3.peg.1681"/>
<dbReference type="AlphaFoldDB" id="U2PXW6"/>
<proteinExistence type="predicted"/>
<name>U2PXW6_LEPWF</name>
<evidence type="ECO:0000313" key="2">
    <source>
        <dbReference type="Proteomes" id="UP000016626"/>
    </source>
</evidence>
<organism evidence="1 2">
    <name type="scientific">Leptotrichia wadei (strain F0279)</name>
    <dbReference type="NCBI Taxonomy" id="888055"/>
    <lineage>
        <taxon>Bacteria</taxon>
        <taxon>Fusobacteriati</taxon>
        <taxon>Fusobacteriota</taxon>
        <taxon>Fusobacteriia</taxon>
        <taxon>Fusobacteriales</taxon>
        <taxon>Leptotrichiaceae</taxon>
        <taxon>Leptotrichia</taxon>
    </lineage>
</organism>
<dbReference type="HOGENOM" id="CLU_087252_0_0_0"/>
<accession>U2PXW6</accession>
<gene>
    <name evidence="1" type="ORF">HMPREF9015_01752</name>
</gene>
<dbReference type="eggNOG" id="ENOG502ZBD9">
    <property type="taxonomic scope" value="Bacteria"/>
</dbReference>
<reference evidence="1 2" key="1">
    <citation type="submission" date="2013-06" db="EMBL/GenBank/DDBJ databases">
        <authorList>
            <person name="Weinstock G."/>
            <person name="Sodergren E."/>
            <person name="Lobos E.A."/>
            <person name="Fulton L."/>
            <person name="Fulton R."/>
            <person name="Courtney L."/>
            <person name="Fronick C."/>
            <person name="O'Laughlin M."/>
            <person name="Godfrey J."/>
            <person name="Wilson R.M."/>
            <person name="Miner T."/>
            <person name="Farmer C."/>
            <person name="Delehaunty K."/>
            <person name="Cordes M."/>
            <person name="Minx P."/>
            <person name="Tomlinson C."/>
            <person name="Chen J."/>
            <person name="Wollam A."/>
            <person name="Pepin K.H."/>
            <person name="Bhonagiri V."/>
            <person name="Zhang X."/>
            <person name="Warren W."/>
            <person name="Mitreva M."/>
            <person name="Mardis E.R."/>
            <person name="Wilson R.K."/>
        </authorList>
    </citation>
    <scope>NUCLEOTIDE SEQUENCE [LARGE SCALE GENOMIC DNA]</scope>
    <source>
        <strain evidence="1 2">F0279</strain>
    </source>
</reference>
<comment type="caution">
    <text evidence="1">The sequence shown here is derived from an EMBL/GenBank/DDBJ whole genome shotgun (WGS) entry which is preliminary data.</text>
</comment>
<protein>
    <submittedName>
        <fullName evidence="1">Uncharacterized protein</fullName>
    </submittedName>
</protein>
<dbReference type="EMBL" id="AWVM01000091">
    <property type="protein sequence ID" value="ERK48579.1"/>
    <property type="molecule type" value="Genomic_DNA"/>
</dbReference>
<sequence>MIMMNRKEEYKYIWKVIQDIRNNSQKTENIKFLIPKEKISSYMELNDGKLNAIEIDKNEIEVNPYVRFNSIFNSLNDYLIEEEEILEKAINNIMFHLLAEVDLQEGINYKYIILKKYIELMENGYFGEFVKNNIKYFSKTEKMKIARYLKVSYETDDSLYVFCKILKIIFKDSIFYRYRYEKKKYLFYINAKKNKANKRKVKVLAELFLPMEYFPKVMWEYHIGVIGVEETLKIGEMLIM</sequence>